<protein>
    <submittedName>
        <fullName evidence="2">Uncharacterized protein</fullName>
    </submittedName>
</protein>
<dbReference type="Proteomes" id="UP001396334">
    <property type="component" value="Unassembled WGS sequence"/>
</dbReference>
<dbReference type="EMBL" id="JBBPBN010000037">
    <property type="protein sequence ID" value="KAK9000715.1"/>
    <property type="molecule type" value="Genomic_DNA"/>
</dbReference>
<evidence type="ECO:0000313" key="3">
    <source>
        <dbReference type="Proteomes" id="UP001396334"/>
    </source>
</evidence>
<feature type="signal peptide" evidence="1">
    <location>
        <begin position="1"/>
        <end position="17"/>
    </location>
</feature>
<evidence type="ECO:0000256" key="1">
    <source>
        <dbReference type="SAM" id="SignalP"/>
    </source>
</evidence>
<proteinExistence type="predicted"/>
<keyword evidence="3" id="KW-1185">Reference proteome</keyword>
<sequence>MIKSFRWGSWRLASASATLLPYLDVQWMDSSQSFFFRFSMAQTRGRELGEVCGLFNPAWFRLLPSRCWYRTLSRGNARELIVVIVSCPSETSRSYILHIMCDCVEYTVVSCFPELPGEWKKALADVGPRNCLHTDLAVTQLYNICKVVSSVRLQIEQKGWDPIDRLQHSDRIKTFESNNVVYCFISENVVQFSHIPITRGVDEV</sequence>
<evidence type="ECO:0000313" key="2">
    <source>
        <dbReference type="EMBL" id="KAK9000715.1"/>
    </source>
</evidence>
<organism evidence="2 3">
    <name type="scientific">Hibiscus sabdariffa</name>
    <name type="common">roselle</name>
    <dbReference type="NCBI Taxonomy" id="183260"/>
    <lineage>
        <taxon>Eukaryota</taxon>
        <taxon>Viridiplantae</taxon>
        <taxon>Streptophyta</taxon>
        <taxon>Embryophyta</taxon>
        <taxon>Tracheophyta</taxon>
        <taxon>Spermatophyta</taxon>
        <taxon>Magnoliopsida</taxon>
        <taxon>eudicotyledons</taxon>
        <taxon>Gunneridae</taxon>
        <taxon>Pentapetalae</taxon>
        <taxon>rosids</taxon>
        <taxon>malvids</taxon>
        <taxon>Malvales</taxon>
        <taxon>Malvaceae</taxon>
        <taxon>Malvoideae</taxon>
        <taxon>Hibiscus</taxon>
    </lineage>
</organism>
<feature type="chain" id="PRO_5047168207" evidence="1">
    <location>
        <begin position="18"/>
        <end position="204"/>
    </location>
</feature>
<name>A0ABR2QJ40_9ROSI</name>
<reference evidence="2 3" key="1">
    <citation type="journal article" date="2024" name="G3 (Bethesda)">
        <title>Genome assembly of Hibiscus sabdariffa L. provides insights into metabolisms of medicinal natural products.</title>
        <authorList>
            <person name="Kim T."/>
        </authorList>
    </citation>
    <scope>NUCLEOTIDE SEQUENCE [LARGE SCALE GENOMIC DNA]</scope>
    <source>
        <strain evidence="2">TK-2024</strain>
        <tissue evidence="2">Old leaves</tissue>
    </source>
</reference>
<comment type="caution">
    <text evidence="2">The sequence shown here is derived from an EMBL/GenBank/DDBJ whole genome shotgun (WGS) entry which is preliminary data.</text>
</comment>
<keyword evidence="1" id="KW-0732">Signal</keyword>
<gene>
    <name evidence="2" type="ORF">V6N11_081203</name>
</gene>
<accession>A0ABR2QJ40</accession>